<proteinExistence type="predicted"/>
<feature type="chain" id="PRO_5020416971" description="GOLD domain-containing protein" evidence="1">
    <location>
        <begin position="18"/>
        <end position="136"/>
    </location>
</feature>
<feature type="signal peptide" evidence="1">
    <location>
        <begin position="1"/>
        <end position="17"/>
    </location>
</feature>
<evidence type="ECO:0008006" key="4">
    <source>
        <dbReference type="Google" id="ProtNLM"/>
    </source>
</evidence>
<keyword evidence="1" id="KW-0732">Signal</keyword>
<dbReference type="PROSITE" id="PS51257">
    <property type="entry name" value="PROKAR_LIPOPROTEIN"/>
    <property type="match status" value="1"/>
</dbReference>
<comment type="caution">
    <text evidence="2">The sequence shown here is derived from an EMBL/GenBank/DDBJ whole genome shotgun (WGS) entry which is preliminary data.</text>
</comment>
<dbReference type="Proteomes" id="UP000290608">
    <property type="component" value="Unassembled WGS sequence"/>
</dbReference>
<dbReference type="STRING" id="1122159.SAMN02745246_02682"/>
<dbReference type="RefSeq" id="WP_073099780.1">
    <property type="nucleotide sequence ID" value="NZ_JBALUR010000008.1"/>
</dbReference>
<name>A0A4Q0PK96_9FLAO</name>
<protein>
    <recommendedName>
        <fullName evidence="4">GOLD domain-containing protein</fullName>
    </recommendedName>
</protein>
<reference evidence="2 3" key="1">
    <citation type="submission" date="2018-07" db="EMBL/GenBank/DDBJ databases">
        <title>Leeuwenhoekiella genomics.</title>
        <authorList>
            <person name="Tahon G."/>
            <person name="Willems A."/>
        </authorList>
    </citation>
    <scope>NUCLEOTIDE SEQUENCE [LARGE SCALE GENOMIC DNA]</scope>
    <source>
        <strain evidence="2 3">LMG 1345</strain>
    </source>
</reference>
<organism evidence="2 3">
    <name type="scientific">Leeuwenhoekiella marinoflava</name>
    <dbReference type="NCBI Taxonomy" id="988"/>
    <lineage>
        <taxon>Bacteria</taxon>
        <taxon>Pseudomonadati</taxon>
        <taxon>Bacteroidota</taxon>
        <taxon>Flavobacteriia</taxon>
        <taxon>Flavobacteriales</taxon>
        <taxon>Flavobacteriaceae</taxon>
        <taxon>Leeuwenhoekiella</taxon>
    </lineage>
</organism>
<accession>A0A4Q0PK96</accession>
<dbReference type="AlphaFoldDB" id="A0A4Q0PK96"/>
<gene>
    <name evidence="2" type="ORF">DSL99_2391</name>
</gene>
<evidence type="ECO:0000313" key="2">
    <source>
        <dbReference type="EMBL" id="RXG28390.1"/>
    </source>
</evidence>
<evidence type="ECO:0000313" key="3">
    <source>
        <dbReference type="Proteomes" id="UP000290608"/>
    </source>
</evidence>
<dbReference type="EMBL" id="QOVL01000011">
    <property type="protein sequence ID" value="RXG28390.1"/>
    <property type="molecule type" value="Genomic_DNA"/>
</dbReference>
<evidence type="ECO:0000256" key="1">
    <source>
        <dbReference type="SAM" id="SignalP"/>
    </source>
</evidence>
<sequence length="136" mass="15047">MKIKNLLFILSAFVVFSCDSVSKTTDHTDSEECTKIQSAYVSEVTGEQQVEAGSTLDLTVSFPVMSGCGQFNEFKETATGKTITVEVEAIYKGCICTMDIPTRTATYTFNPSKRGSYTLKFKSSDTDYIEKTIRVN</sequence>